<keyword evidence="1" id="KW-0560">Oxidoreductase</keyword>
<protein>
    <submittedName>
        <fullName evidence="5">Uncharacterized protein</fullName>
    </submittedName>
</protein>
<evidence type="ECO:0000256" key="4">
    <source>
        <dbReference type="SAM" id="MobiDB-lite"/>
    </source>
</evidence>
<accession>A0AAI8Z351</accession>
<comment type="caution">
    <text evidence="5">The sequence shown here is derived from an EMBL/GenBank/DDBJ whole genome shotgun (WGS) entry which is preliminary data.</text>
</comment>
<feature type="region of interest" description="Disordered" evidence="4">
    <location>
        <begin position="1"/>
        <end position="22"/>
    </location>
</feature>
<keyword evidence="6" id="KW-1185">Reference proteome</keyword>
<dbReference type="AlphaFoldDB" id="A0AAI8Z351"/>
<keyword evidence="3" id="KW-0175">Coiled coil</keyword>
<dbReference type="PANTHER" id="PTHR34598">
    <property type="entry name" value="BLL6449 PROTEIN"/>
    <property type="match status" value="1"/>
</dbReference>
<name>A0AAI8Z351_9PEZI</name>
<comment type="similarity">
    <text evidence="2">Belongs to the asaB hydroxylase/desaturase family.</text>
</comment>
<evidence type="ECO:0000256" key="1">
    <source>
        <dbReference type="ARBA" id="ARBA00023002"/>
    </source>
</evidence>
<dbReference type="PANTHER" id="PTHR34598:SF3">
    <property type="entry name" value="OXIDOREDUCTASE AN1597"/>
    <property type="match status" value="1"/>
</dbReference>
<gene>
    <name evidence="5" type="ORF">LECACI_7A006745</name>
</gene>
<dbReference type="InterPro" id="IPR044053">
    <property type="entry name" value="AsaB-like"/>
</dbReference>
<evidence type="ECO:0000256" key="3">
    <source>
        <dbReference type="SAM" id="Coils"/>
    </source>
</evidence>
<evidence type="ECO:0000256" key="2">
    <source>
        <dbReference type="ARBA" id="ARBA00023604"/>
    </source>
</evidence>
<dbReference type="Proteomes" id="UP001296104">
    <property type="component" value="Unassembled WGS sequence"/>
</dbReference>
<evidence type="ECO:0000313" key="6">
    <source>
        <dbReference type="Proteomes" id="UP001296104"/>
    </source>
</evidence>
<proteinExistence type="inferred from homology"/>
<dbReference type="NCBIfam" id="NF041278">
    <property type="entry name" value="CmcJ_NvfI_EfuI"/>
    <property type="match status" value="1"/>
</dbReference>
<sequence length="514" mass="58508">MSSRQNDAGTAPIPNANHHIHESKSLDVQVRLQYLKDDPIYSTQKPLQITPNFLDKEHKTNVQLAPGEVETISDVRGKEHQFSLDANGFQYVHAPTQFKDWSSQPKIAHDYLPELESLLRKEIDGCDEIMFYDARIRHSDDAGLRVEGLSYNPFAKQVHTDNTEKSVLMKIRNLCEIKADWLLKGRARIINIWRPIKHPVYDCGLAVADGGKLRQGDILECDRHRQDTGEFWDTMGVVKYRSGFDWYYMSLQDEPDVLLFKNYDSATDVSARTCLHTAFDLPEVPSGSPTRESIEVRALIFTYPEGARRPSAHWSMPHPLAEKLEQSDLQRVDVHHSIMAGHVRHDIDEGNEVPDAVSLLRRRHTQALQAERDSLKEQVDILTRHSDALQKQVSGLTKRLQQNAPDLRDEVQGLEAQLVDLRMQSRMAPTDNLGFASCAPDEWTILSQQLERANREAEVWKAEALGHGYQAVSRAWQSSVDEAVRRERQKDAAVIDGLRARIRRLEAEVTAPGL</sequence>
<reference evidence="5" key="1">
    <citation type="submission" date="2023-11" db="EMBL/GenBank/DDBJ databases">
        <authorList>
            <person name="Alioto T."/>
            <person name="Alioto T."/>
            <person name="Gomez Garrido J."/>
        </authorList>
    </citation>
    <scope>NUCLEOTIDE SEQUENCE</scope>
</reference>
<feature type="coiled-coil region" evidence="3">
    <location>
        <begin position="365"/>
        <end position="424"/>
    </location>
</feature>
<dbReference type="EMBL" id="CAVMBE010000050">
    <property type="protein sequence ID" value="CAK4031587.1"/>
    <property type="molecule type" value="Genomic_DNA"/>
</dbReference>
<evidence type="ECO:0000313" key="5">
    <source>
        <dbReference type="EMBL" id="CAK4031587.1"/>
    </source>
</evidence>
<organism evidence="5 6">
    <name type="scientific">Lecanosticta acicola</name>
    <dbReference type="NCBI Taxonomy" id="111012"/>
    <lineage>
        <taxon>Eukaryota</taxon>
        <taxon>Fungi</taxon>
        <taxon>Dikarya</taxon>
        <taxon>Ascomycota</taxon>
        <taxon>Pezizomycotina</taxon>
        <taxon>Dothideomycetes</taxon>
        <taxon>Dothideomycetidae</taxon>
        <taxon>Mycosphaerellales</taxon>
        <taxon>Mycosphaerellaceae</taxon>
        <taxon>Lecanosticta</taxon>
    </lineage>
</organism>
<dbReference type="GO" id="GO:0016491">
    <property type="term" value="F:oxidoreductase activity"/>
    <property type="evidence" value="ECO:0007669"/>
    <property type="project" value="UniProtKB-KW"/>
</dbReference>